<organism evidence="3 4">
    <name type="scientific">Bacteroides fragilis str. 3998T(B)3</name>
    <dbReference type="NCBI Taxonomy" id="1339316"/>
    <lineage>
        <taxon>Bacteria</taxon>
        <taxon>Pseudomonadati</taxon>
        <taxon>Bacteroidota</taxon>
        <taxon>Bacteroidia</taxon>
        <taxon>Bacteroidales</taxon>
        <taxon>Bacteroidaceae</taxon>
        <taxon>Bacteroides</taxon>
    </lineage>
</organism>
<dbReference type="PANTHER" id="PTHR12526">
    <property type="entry name" value="GLYCOSYLTRANSFERASE"/>
    <property type="match status" value="1"/>
</dbReference>
<protein>
    <submittedName>
        <fullName evidence="3">Glycosyl transferases group 1 family protein</fullName>
    </submittedName>
</protein>
<dbReference type="AlphaFoldDB" id="A0A015UXP9"/>
<dbReference type="RefSeq" id="WP_005634535.1">
    <property type="nucleotide sequence ID" value="NZ_JGDB01000378.1"/>
</dbReference>
<dbReference type="PATRIC" id="fig|1339316.3.peg.5257"/>
<dbReference type="Pfam" id="PF13439">
    <property type="entry name" value="Glyco_transf_4"/>
    <property type="match status" value="1"/>
</dbReference>
<name>A0A015UXP9_BACFG</name>
<dbReference type="Gene3D" id="3.40.50.2000">
    <property type="entry name" value="Glycogen Phosphorylase B"/>
    <property type="match status" value="2"/>
</dbReference>
<evidence type="ECO:0000313" key="4">
    <source>
        <dbReference type="Proteomes" id="UP000020773"/>
    </source>
</evidence>
<dbReference type="Proteomes" id="UP000020773">
    <property type="component" value="Unassembled WGS sequence"/>
</dbReference>
<dbReference type="Pfam" id="PF00534">
    <property type="entry name" value="Glycos_transf_1"/>
    <property type="match status" value="1"/>
</dbReference>
<dbReference type="EMBL" id="JGDB01000378">
    <property type="protein sequence ID" value="EXY87796.1"/>
    <property type="molecule type" value="Genomic_DNA"/>
</dbReference>
<dbReference type="GO" id="GO:0016757">
    <property type="term" value="F:glycosyltransferase activity"/>
    <property type="evidence" value="ECO:0007669"/>
    <property type="project" value="InterPro"/>
</dbReference>
<gene>
    <name evidence="3" type="ORF">M125_5586</name>
</gene>
<proteinExistence type="predicted"/>
<dbReference type="PANTHER" id="PTHR12526:SF630">
    <property type="entry name" value="GLYCOSYLTRANSFERASE"/>
    <property type="match status" value="1"/>
</dbReference>
<sequence length="367" mass="41685">MKILEIIPQLSSGGGERFVVDLCNELSKEHDVTLMVLHSLDKVDFYLKEVSNNVRVVSMNKRMGLDIGLLFRVYRYIRREKPDVVHTHLRAIMYIAFAIMRKNGVMHCHTVHSAADKEAGGSFISSGMRKFCFHHGWITPITISAESLHSFRKYYGMDAPMIFNGRNVDAGMLVSDEVKEQFKQYRHTNKTRVLISLARIDPVKRQTLLARVVMRLKREGYDLTVLFIGGERDAQMTAELRSYNDEAIQLLGELHNPLEYLKMGDAYALCSSYEGMPISLIEAIGVGCIPVCTPVGGIVDVVHNGENGFLSDGIGEESYYKTVKRFLFLTDVQLKDMKQKALATYGPFSMYECARNYVRLFEKGIKK</sequence>
<dbReference type="CDD" id="cd03811">
    <property type="entry name" value="GT4_GT28_WabH-like"/>
    <property type="match status" value="1"/>
</dbReference>
<evidence type="ECO:0000313" key="3">
    <source>
        <dbReference type="EMBL" id="EXY87796.1"/>
    </source>
</evidence>
<feature type="domain" description="Glycosyl transferase family 1" evidence="1">
    <location>
        <begin position="179"/>
        <end position="327"/>
    </location>
</feature>
<dbReference type="InterPro" id="IPR001296">
    <property type="entry name" value="Glyco_trans_1"/>
</dbReference>
<reference evidence="3 4" key="1">
    <citation type="submission" date="2014-02" db="EMBL/GenBank/DDBJ databases">
        <authorList>
            <person name="Sears C."/>
            <person name="Carroll K."/>
            <person name="Sack B.R."/>
            <person name="Qadri F."/>
            <person name="Myers L.L."/>
            <person name="Chung G.-T."/>
            <person name="Escheverria P."/>
            <person name="Fraser C.M."/>
            <person name="Sadzewicz L."/>
            <person name="Shefchek K.A."/>
            <person name="Tallon L."/>
            <person name="Das S.P."/>
            <person name="Daugherty S."/>
            <person name="Mongodin E.F."/>
        </authorList>
    </citation>
    <scope>NUCLEOTIDE SEQUENCE [LARGE SCALE GENOMIC DNA]</scope>
    <source>
        <strain evidence="4">3998T(B)3</strain>
    </source>
</reference>
<accession>A0A015UXP9</accession>
<dbReference type="SUPFAM" id="SSF53756">
    <property type="entry name" value="UDP-Glycosyltransferase/glycogen phosphorylase"/>
    <property type="match status" value="1"/>
</dbReference>
<evidence type="ECO:0000259" key="2">
    <source>
        <dbReference type="Pfam" id="PF13439"/>
    </source>
</evidence>
<dbReference type="GeneID" id="49204112"/>
<keyword evidence="3" id="KW-0808">Transferase</keyword>
<evidence type="ECO:0000259" key="1">
    <source>
        <dbReference type="Pfam" id="PF00534"/>
    </source>
</evidence>
<dbReference type="InterPro" id="IPR028098">
    <property type="entry name" value="Glyco_trans_4-like_N"/>
</dbReference>
<comment type="caution">
    <text evidence="3">The sequence shown here is derived from an EMBL/GenBank/DDBJ whole genome shotgun (WGS) entry which is preliminary data.</text>
</comment>
<feature type="domain" description="Glycosyltransferase subfamily 4-like N-terminal" evidence="2">
    <location>
        <begin position="13"/>
        <end position="166"/>
    </location>
</feature>